<dbReference type="NCBIfam" id="NF003765">
    <property type="entry name" value="PRK05359.1"/>
    <property type="match status" value="1"/>
</dbReference>
<sequence>MAQNSAASTPVVNTVVPLSEKNGPLVWIDCEMTGLDPAKDKLLEIAVVITNGDLERVDDGINLIIHREKEVLDKMDQWCTDQHGSTGLTQACLESTHTVEAVSSQVLSYIQKWIPQKKIAHLSGNSVHQDRLFLLQEMPEVVNWLHYRIVDVSSIKVLTKRWCPQYAHVPGFNNHRYPSSLHLNTFPDWALDRALDDILGSIQELQSYRQNIFLRAAHTTKGAGDGRAANADIYE</sequence>
<organism evidence="6 7">
    <name type="scientific">Amanita muscaria (strain Koide BX008)</name>
    <dbReference type="NCBI Taxonomy" id="946122"/>
    <lineage>
        <taxon>Eukaryota</taxon>
        <taxon>Fungi</taxon>
        <taxon>Dikarya</taxon>
        <taxon>Basidiomycota</taxon>
        <taxon>Agaricomycotina</taxon>
        <taxon>Agaricomycetes</taxon>
        <taxon>Agaricomycetidae</taxon>
        <taxon>Agaricales</taxon>
        <taxon>Pluteineae</taxon>
        <taxon>Amanitaceae</taxon>
        <taxon>Amanita</taxon>
    </lineage>
</organism>
<dbReference type="InterPro" id="IPR012337">
    <property type="entry name" value="RNaseH-like_sf"/>
</dbReference>
<dbReference type="InterPro" id="IPR013520">
    <property type="entry name" value="Ribonucl_H"/>
</dbReference>
<dbReference type="FunFam" id="3.30.420.10:FF:000003">
    <property type="entry name" value="Oligoribonuclease"/>
    <property type="match status" value="1"/>
</dbReference>
<dbReference type="STRING" id="946122.A0A0C2SZ22"/>
<evidence type="ECO:0000256" key="2">
    <source>
        <dbReference type="ARBA" id="ARBA00022722"/>
    </source>
</evidence>
<keyword evidence="3" id="KW-0378">Hydrolase</keyword>
<dbReference type="OrthoDB" id="270189at2759"/>
<dbReference type="FunCoup" id="A0A0C2SZ22">
    <property type="interactions" value="534"/>
</dbReference>
<dbReference type="Pfam" id="PF00929">
    <property type="entry name" value="RNase_T"/>
    <property type="match status" value="1"/>
</dbReference>
<evidence type="ECO:0000256" key="4">
    <source>
        <dbReference type="ARBA" id="ARBA00022839"/>
    </source>
</evidence>
<comment type="similarity">
    <text evidence="1">Belongs to the oligoribonuclease family.</text>
</comment>
<dbReference type="EMBL" id="KN818227">
    <property type="protein sequence ID" value="KIL68800.1"/>
    <property type="molecule type" value="Genomic_DNA"/>
</dbReference>
<evidence type="ECO:0000256" key="1">
    <source>
        <dbReference type="ARBA" id="ARBA00009921"/>
    </source>
</evidence>
<dbReference type="PANTHER" id="PTHR11046:SF0">
    <property type="entry name" value="OLIGORIBONUCLEASE, MITOCHONDRIAL"/>
    <property type="match status" value="1"/>
</dbReference>
<dbReference type="HOGENOM" id="CLU_064761_3_0_1"/>
<dbReference type="CDD" id="cd06135">
    <property type="entry name" value="Orn"/>
    <property type="match status" value="1"/>
</dbReference>
<evidence type="ECO:0000259" key="5">
    <source>
        <dbReference type="SMART" id="SM00479"/>
    </source>
</evidence>
<dbReference type="GO" id="GO:0003676">
    <property type="term" value="F:nucleic acid binding"/>
    <property type="evidence" value="ECO:0007669"/>
    <property type="project" value="InterPro"/>
</dbReference>
<dbReference type="Proteomes" id="UP000054549">
    <property type="component" value="Unassembled WGS sequence"/>
</dbReference>
<dbReference type="InterPro" id="IPR022894">
    <property type="entry name" value="Oligoribonuclease"/>
</dbReference>
<accession>A0A0C2SZ22</accession>
<protein>
    <recommendedName>
        <fullName evidence="5">Exonuclease domain-containing protein</fullName>
    </recommendedName>
</protein>
<keyword evidence="2" id="KW-0540">Nuclease</keyword>
<dbReference type="InterPro" id="IPR036397">
    <property type="entry name" value="RNaseH_sf"/>
</dbReference>
<name>A0A0C2SZ22_AMAMK</name>
<keyword evidence="4" id="KW-0269">Exonuclease</keyword>
<proteinExistence type="inferred from homology"/>
<gene>
    <name evidence="6" type="ORF">M378DRAFT_8246</name>
</gene>
<feature type="domain" description="Exonuclease" evidence="5">
    <location>
        <begin position="24"/>
        <end position="214"/>
    </location>
</feature>
<evidence type="ECO:0000313" key="7">
    <source>
        <dbReference type="Proteomes" id="UP000054549"/>
    </source>
</evidence>
<dbReference type="AlphaFoldDB" id="A0A0C2SZ22"/>
<dbReference type="Gene3D" id="3.30.420.10">
    <property type="entry name" value="Ribonuclease H-like superfamily/Ribonuclease H"/>
    <property type="match status" value="1"/>
</dbReference>
<evidence type="ECO:0000256" key="3">
    <source>
        <dbReference type="ARBA" id="ARBA00022801"/>
    </source>
</evidence>
<dbReference type="SUPFAM" id="SSF53098">
    <property type="entry name" value="Ribonuclease H-like"/>
    <property type="match status" value="1"/>
</dbReference>
<keyword evidence="7" id="KW-1185">Reference proteome</keyword>
<evidence type="ECO:0000313" key="6">
    <source>
        <dbReference type="EMBL" id="KIL68800.1"/>
    </source>
</evidence>
<dbReference type="GO" id="GO:0005739">
    <property type="term" value="C:mitochondrion"/>
    <property type="evidence" value="ECO:0007669"/>
    <property type="project" value="TreeGrafter"/>
</dbReference>
<dbReference type="GO" id="GO:0000175">
    <property type="term" value="F:3'-5'-RNA exonuclease activity"/>
    <property type="evidence" value="ECO:0007669"/>
    <property type="project" value="InterPro"/>
</dbReference>
<dbReference type="InParanoid" id="A0A0C2SZ22"/>
<dbReference type="PANTHER" id="PTHR11046">
    <property type="entry name" value="OLIGORIBONUCLEASE, MITOCHONDRIAL"/>
    <property type="match status" value="1"/>
</dbReference>
<reference evidence="6 7" key="1">
    <citation type="submission" date="2014-04" db="EMBL/GenBank/DDBJ databases">
        <title>Evolutionary Origins and Diversification of the Mycorrhizal Mutualists.</title>
        <authorList>
            <consortium name="DOE Joint Genome Institute"/>
            <consortium name="Mycorrhizal Genomics Consortium"/>
            <person name="Kohler A."/>
            <person name="Kuo A."/>
            <person name="Nagy L.G."/>
            <person name="Floudas D."/>
            <person name="Copeland A."/>
            <person name="Barry K.W."/>
            <person name="Cichocki N."/>
            <person name="Veneault-Fourrey C."/>
            <person name="LaButti K."/>
            <person name="Lindquist E.A."/>
            <person name="Lipzen A."/>
            <person name="Lundell T."/>
            <person name="Morin E."/>
            <person name="Murat C."/>
            <person name="Riley R."/>
            <person name="Ohm R."/>
            <person name="Sun H."/>
            <person name="Tunlid A."/>
            <person name="Henrissat B."/>
            <person name="Grigoriev I.V."/>
            <person name="Hibbett D.S."/>
            <person name="Martin F."/>
        </authorList>
    </citation>
    <scope>NUCLEOTIDE SEQUENCE [LARGE SCALE GENOMIC DNA]</scope>
    <source>
        <strain evidence="6 7">Koide BX008</strain>
    </source>
</reference>
<dbReference type="SMART" id="SM00479">
    <property type="entry name" value="EXOIII"/>
    <property type="match status" value="1"/>
</dbReference>